<feature type="non-terminal residue" evidence="1">
    <location>
        <position position="396"/>
    </location>
</feature>
<keyword evidence="2" id="KW-1185">Reference proteome</keyword>
<evidence type="ECO:0000313" key="2">
    <source>
        <dbReference type="Proteomes" id="UP001303473"/>
    </source>
</evidence>
<dbReference type="GO" id="GO:0016757">
    <property type="term" value="F:glycosyltransferase activity"/>
    <property type="evidence" value="ECO:0007669"/>
    <property type="project" value="UniProtKB-KW"/>
</dbReference>
<accession>A0AAN6N1H8</accession>
<dbReference type="Proteomes" id="UP001303473">
    <property type="component" value="Unassembled WGS sequence"/>
</dbReference>
<dbReference type="AlphaFoldDB" id="A0AAN6N1H8"/>
<organism evidence="1 2">
    <name type="scientific">Diplogelasinospora grovesii</name>
    <dbReference type="NCBI Taxonomy" id="303347"/>
    <lineage>
        <taxon>Eukaryota</taxon>
        <taxon>Fungi</taxon>
        <taxon>Dikarya</taxon>
        <taxon>Ascomycota</taxon>
        <taxon>Pezizomycotina</taxon>
        <taxon>Sordariomycetes</taxon>
        <taxon>Sordariomycetidae</taxon>
        <taxon>Sordariales</taxon>
        <taxon>Diplogelasinosporaceae</taxon>
        <taxon>Diplogelasinospora</taxon>
    </lineage>
</organism>
<comment type="caution">
    <text evidence="1">The sequence shown here is derived from an EMBL/GenBank/DDBJ whole genome shotgun (WGS) entry which is preliminary data.</text>
</comment>
<gene>
    <name evidence="1" type="ORF">QBC46DRAFT_421309</name>
</gene>
<feature type="non-terminal residue" evidence="1">
    <location>
        <position position="1"/>
    </location>
</feature>
<evidence type="ECO:0000313" key="1">
    <source>
        <dbReference type="EMBL" id="KAK3935742.1"/>
    </source>
</evidence>
<name>A0AAN6N1H8_9PEZI</name>
<keyword evidence="1" id="KW-0328">Glycosyltransferase</keyword>
<keyword evidence="1" id="KW-0808">Transferase</keyword>
<dbReference type="PANTHER" id="PTHR34144:SF7">
    <property type="entry name" value="EXPORT PROTEIN (CAP59), PUTATIVE (AFU_ORTHOLOGUE AFUA_7G05020)-RELATED"/>
    <property type="match status" value="1"/>
</dbReference>
<dbReference type="PANTHER" id="PTHR34144">
    <property type="entry name" value="CHROMOSOME 8, WHOLE GENOME SHOTGUN SEQUENCE"/>
    <property type="match status" value="1"/>
</dbReference>
<dbReference type="EMBL" id="MU853909">
    <property type="protein sequence ID" value="KAK3935742.1"/>
    <property type="molecule type" value="Genomic_DNA"/>
</dbReference>
<dbReference type="InterPro" id="IPR021047">
    <property type="entry name" value="Mannosyltransferase_CMT1"/>
</dbReference>
<sequence>RVLLRRGLILSLVDSLLAWSFLDALLVRYHLYDAARVYSTATLNKPPRIYIPSLFWNNENVLHEFWSSNLLALTHALGPENVYVSILESGSWDGSKAALRELAQKLDDNGVARSVTREDRTHADEIANAPAEAEGHPGWVKTPRRRIELRRIPYLAKLRNMSLRPLRELVKNGTTFDYVLFLGGVYFTVPDVIALINTNNGKYAAACALDFNAPPKYYDTFALRDAEGHGHPYFRSSKSRKAAKRSAPVPVRSCWNGMVIMPAATFQDGRLAFRGTDDTLAETHLEASECCLVHADNPASAEQGAWLNPNVRVGYSTHAYHQVHPSGGVWLSYWEIWLSLWKNRSYRWFTTPLLKERMCRSRQYQWEHAHPDRHEKGSFCLIDEMQVLVGNGWAHV</sequence>
<reference evidence="2" key="1">
    <citation type="journal article" date="2023" name="Mol. Phylogenet. Evol.">
        <title>Genome-scale phylogeny and comparative genomics of the fungal order Sordariales.</title>
        <authorList>
            <person name="Hensen N."/>
            <person name="Bonometti L."/>
            <person name="Westerberg I."/>
            <person name="Brannstrom I.O."/>
            <person name="Guillou S."/>
            <person name="Cros-Aarteil S."/>
            <person name="Calhoun S."/>
            <person name="Haridas S."/>
            <person name="Kuo A."/>
            <person name="Mondo S."/>
            <person name="Pangilinan J."/>
            <person name="Riley R."/>
            <person name="LaButti K."/>
            <person name="Andreopoulos B."/>
            <person name="Lipzen A."/>
            <person name="Chen C."/>
            <person name="Yan M."/>
            <person name="Daum C."/>
            <person name="Ng V."/>
            <person name="Clum A."/>
            <person name="Steindorff A."/>
            <person name="Ohm R.A."/>
            <person name="Martin F."/>
            <person name="Silar P."/>
            <person name="Natvig D.O."/>
            <person name="Lalanne C."/>
            <person name="Gautier V."/>
            <person name="Ament-Velasquez S.L."/>
            <person name="Kruys A."/>
            <person name="Hutchinson M.I."/>
            <person name="Powell A.J."/>
            <person name="Barry K."/>
            <person name="Miller A.N."/>
            <person name="Grigoriev I.V."/>
            <person name="Debuchy R."/>
            <person name="Gladieux P."/>
            <person name="Hiltunen Thoren M."/>
            <person name="Johannesson H."/>
        </authorList>
    </citation>
    <scope>NUCLEOTIDE SEQUENCE [LARGE SCALE GENOMIC DNA]</scope>
    <source>
        <strain evidence="2">CBS 340.73</strain>
    </source>
</reference>
<dbReference type="Pfam" id="PF11735">
    <property type="entry name" value="CAP59_mtransfer"/>
    <property type="match status" value="1"/>
</dbReference>
<proteinExistence type="predicted"/>
<protein>
    <submittedName>
        <fullName evidence="1">Cryptococcal mannosyltransferase 1-domain-containing protein</fullName>
    </submittedName>
</protein>